<dbReference type="Proteomes" id="UP001470230">
    <property type="component" value="Unassembled WGS sequence"/>
</dbReference>
<evidence type="ECO:0000313" key="2">
    <source>
        <dbReference type="Proteomes" id="UP001470230"/>
    </source>
</evidence>
<gene>
    <name evidence="1" type="ORF">M9Y10_031935</name>
</gene>
<sequence>MEPFTNDWCPGEEGILCAHFYRTKPVDCKDLLNGTKEMRPNTSHFGEDDYLYTYVIDSPPMSGQEMTFKFVQNASLEIDQYAFECGNQPLTAWKLEAALNPKKTTWVCIDRQQANIKPWVRYTFPILGKPRKYYGFRLTMTQPNSAGKWSICLHYFNFHGNYSPQ</sequence>
<dbReference type="EMBL" id="JAPFFF010000051">
    <property type="protein sequence ID" value="KAK8839576.1"/>
    <property type="molecule type" value="Genomic_DNA"/>
</dbReference>
<protein>
    <submittedName>
        <fullName evidence="1">Uncharacterized protein</fullName>
    </submittedName>
</protein>
<proteinExistence type="predicted"/>
<name>A0ABR2H0A2_9EUKA</name>
<comment type="caution">
    <text evidence="1">The sequence shown here is derived from an EMBL/GenBank/DDBJ whole genome shotgun (WGS) entry which is preliminary data.</text>
</comment>
<evidence type="ECO:0000313" key="1">
    <source>
        <dbReference type="EMBL" id="KAK8839576.1"/>
    </source>
</evidence>
<reference evidence="1 2" key="1">
    <citation type="submission" date="2024-04" db="EMBL/GenBank/DDBJ databases">
        <title>Tritrichomonas musculus Genome.</title>
        <authorList>
            <person name="Alves-Ferreira E."/>
            <person name="Grigg M."/>
            <person name="Lorenzi H."/>
            <person name="Galac M."/>
        </authorList>
    </citation>
    <scope>NUCLEOTIDE SEQUENCE [LARGE SCALE GENOMIC DNA]</scope>
    <source>
        <strain evidence="1 2">EAF2021</strain>
    </source>
</reference>
<organism evidence="1 2">
    <name type="scientific">Tritrichomonas musculus</name>
    <dbReference type="NCBI Taxonomy" id="1915356"/>
    <lineage>
        <taxon>Eukaryota</taxon>
        <taxon>Metamonada</taxon>
        <taxon>Parabasalia</taxon>
        <taxon>Tritrichomonadida</taxon>
        <taxon>Tritrichomonadidae</taxon>
        <taxon>Tritrichomonas</taxon>
    </lineage>
</organism>
<accession>A0ABR2H0A2</accession>
<keyword evidence="2" id="KW-1185">Reference proteome</keyword>